<proteinExistence type="predicted"/>
<name>A0AAN5A0A9_9RHOB</name>
<gene>
    <name evidence="2" type="ORF">GCM10008024_28610</name>
</gene>
<reference evidence="2" key="2">
    <citation type="submission" date="2023-06" db="EMBL/GenBank/DDBJ databases">
        <authorList>
            <person name="Sun Q."/>
            <person name="Zhou Y."/>
        </authorList>
    </citation>
    <scope>NUCLEOTIDE SEQUENCE</scope>
    <source>
        <strain evidence="2">CGMCC 1.10859</strain>
    </source>
</reference>
<accession>A0AAN5A0A9</accession>
<dbReference type="EMBL" id="BNAB01000014">
    <property type="protein sequence ID" value="GHE03833.1"/>
    <property type="molecule type" value="Genomic_DNA"/>
</dbReference>
<organism evidence="2 3">
    <name type="scientific">Allgaiera indica</name>
    <dbReference type="NCBI Taxonomy" id="765699"/>
    <lineage>
        <taxon>Bacteria</taxon>
        <taxon>Pseudomonadati</taxon>
        <taxon>Pseudomonadota</taxon>
        <taxon>Alphaproteobacteria</taxon>
        <taxon>Rhodobacterales</taxon>
        <taxon>Paracoccaceae</taxon>
        <taxon>Allgaiera</taxon>
    </lineage>
</organism>
<feature type="region of interest" description="Disordered" evidence="1">
    <location>
        <begin position="103"/>
        <end position="136"/>
    </location>
</feature>
<evidence type="ECO:0000313" key="2">
    <source>
        <dbReference type="EMBL" id="GHE03833.1"/>
    </source>
</evidence>
<dbReference type="Proteomes" id="UP000634647">
    <property type="component" value="Unassembled WGS sequence"/>
</dbReference>
<reference evidence="2" key="1">
    <citation type="journal article" date="2014" name="Int. J. Syst. Evol. Microbiol.">
        <title>Complete genome sequence of Corynebacterium casei LMG S-19264T (=DSM 44701T), isolated from a smear-ripened cheese.</title>
        <authorList>
            <consortium name="US DOE Joint Genome Institute (JGI-PGF)"/>
            <person name="Walter F."/>
            <person name="Albersmeier A."/>
            <person name="Kalinowski J."/>
            <person name="Ruckert C."/>
        </authorList>
    </citation>
    <scope>NUCLEOTIDE SEQUENCE</scope>
    <source>
        <strain evidence="2">CGMCC 1.10859</strain>
    </source>
</reference>
<comment type="caution">
    <text evidence="2">The sequence shown here is derived from an EMBL/GenBank/DDBJ whole genome shotgun (WGS) entry which is preliminary data.</text>
</comment>
<evidence type="ECO:0000256" key="1">
    <source>
        <dbReference type="SAM" id="MobiDB-lite"/>
    </source>
</evidence>
<protein>
    <submittedName>
        <fullName evidence="2">Uncharacterized protein</fullName>
    </submittedName>
</protein>
<dbReference type="AlphaFoldDB" id="A0AAN5A0A9"/>
<sequence>MTGPMSHQLLNANDRRLLSFILGLYAEDGPIERSQLSVKARGIGIEVARSLLNLKHSGLVEEITQRPGALRRLFGAKTLVLVGPTEAGAAQDAVPEQVSGATVGAKIDLGQPESSNTAPVRDAQHAPLPAEQPLVP</sequence>
<evidence type="ECO:0000313" key="3">
    <source>
        <dbReference type="Proteomes" id="UP000634647"/>
    </source>
</evidence>